<comment type="caution">
    <text evidence="1">The sequence shown here is derived from an EMBL/GenBank/DDBJ whole genome shotgun (WGS) entry which is preliminary data.</text>
</comment>
<accession>A0AAW6R0L8</accession>
<dbReference type="AlphaFoldDB" id="A0AAW6R0L8"/>
<dbReference type="EMBL" id="SUNE01000014">
    <property type="protein sequence ID" value="MDG5901516.1"/>
    <property type="molecule type" value="Genomic_DNA"/>
</dbReference>
<reference evidence="1" key="1">
    <citation type="journal article" date="2019" name="Int J Environ Res Public Health">
        <title>Characterization of Chromosome-Mediated BlaOXA-894 in Shewanella xiamenensis Isolated from Pig Wastewater.</title>
        <authorList>
            <person name="Zou H."/>
            <person name="Zhou Z."/>
            <person name="Xia H."/>
            <person name="Zhao Q."/>
            <person name="Li X."/>
        </authorList>
    </citation>
    <scope>NUCLEOTIDE SEQUENCE</scope>
    <source>
        <strain evidence="1">2015oxa</strain>
    </source>
</reference>
<proteinExistence type="predicted"/>
<dbReference type="Proteomes" id="UP001152518">
    <property type="component" value="Unassembled WGS sequence"/>
</dbReference>
<evidence type="ECO:0000313" key="1">
    <source>
        <dbReference type="EMBL" id="MDG5901516.1"/>
    </source>
</evidence>
<gene>
    <name evidence="1" type="ORF">E2650_16800</name>
</gene>
<sequence length="69" mass="7919">MGYYPDSKTYKERRFTAALSDQGHASIASFADVIFSRDESFVKKTRAAYEYLGINTKVIFVTLDLKEEQ</sequence>
<name>A0AAW6R0L8_9GAMM</name>
<reference evidence="1" key="2">
    <citation type="submission" date="2019-04" db="EMBL/GenBank/DDBJ databases">
        <authorList>
            <person name="Zou H."/>
        </authorList>
    </citation>
    <scope>NUCLEOTIDE SEQUENCE</scope>
    <source>
        <strain evidence="1">2015oxa</strain>
    </source>
</reference>
<protein>
    <submittedName>
        <fullName evidence="1">Uncharacterized protein</fullName>
    </submittedName>
</protein>
<organism evidence="1">
    <name type="scientific">Shewanella xiamenensis</name>
    <dbReference type="NCBI Taxonomy" id="332186"/>
    <lineage>
        <taxon>Bacteria</taxon>
        <taxon>Pseudomonadati</taxon>
        <taxon>Pseudomonadota</taxon>
        <taxon>Gammaproteobacteria</taxon>
        <taxon>Alteromonadales</taxon>
        <taxon>Shewanellaceae</taxon>
        <taxon>Shewanella</taxon>
    </lineage>
</organism>